<dbReference type="SUPFAM" id="SSF52467">
    <property type="entry name" value="DHS-like NAD/FAD-binding domain"/>
    <property type="match status" value="1"/>
</dbReference>
<protein>
    <recommendedName>
        <fullName evidence="16">Pyruvate decarboxylase</fullName>
    </recommendedName>
</protein>
<dbReference type="InterPro" id="IPR012110">
    <property type="entry name" value="PDC/IPDC-like"/>
</dbReference>
<dbReference type="CDD" id="cd07038">
    <property type="entry name" value="TPP_PYR_PDC_IPDC_like"/>
    <property type="match status" value="1"/>
</dbReference>
<dbReference type="Pfam" id="PF02775">
    <property type="entry name" value="TPP_enzyme_C"/>
    <property type="match status" value="1"/>
</dbReference>
<dbReference type="Pfam" id="PF00205">
    <property type="entry name" value="TPP_enzyme_M"/>
    <property type="match status" value="1"/>
</dbReference>
<evidence type="ECO:0000256" key="9">
    <source>
        <dbReference type="PIRSR" id="PIRSR036565-2"/>
    </source>
</evidence>
<evidence type="ECO:0000256" key="8">
    <source>
        <dbReference type="ARBA" id="ARBA00023239"/>
    </source>
</evidence>
<dbReference type="InterPro" id="IPR047214">
    <property type="entry name" value="TPP_PDC_IPDC"/>
</dbReference>
<feature type="binding site" evidence="9">
    <location>
        <position position="488"/>
    </location>
    <ligand>
        <name>Mg(2+)</name>
        <dbReference type="ChEBI" id="CHEBI:18420"/>
    </ligand>
</feature>
<feature type="domain" description="Thiamine pyrophosphate enzyme TPP-binding" evidence="12">
    <location>
        <begin position="443"/>
        <end position="522"/>
    </location>
</feature>
<feature type="binding site" evidence="9">
    <location>
        <position position="517"/>
    </location>
    <ligand>
        <name>Mg(2+)</name>
        <dbReference type="ChEBI" id="CHEBI:18420"/>
    </ligand>
</feature>
<evidence type="ECO:0000256" key="10">
    <source>
        <dbReference type="RuleBase" id="RU362132"/>
    </source>
</evidence>
<organism evidence="14 15">
    <name type="scientific">Rhodotorula paludigena</name>
    <dbReference type="NCBI Taxonomy" id="86838"/>
    <lineage>
        <taxon>Eukaryota</taxon>
        <taxon>Fungi</taxon>
        <taxon>Dikarya</taxon>
        <taxon>Basidiomycota</taxon>
        <taxon>Pucciniomycotina</taxon>
        <taxon>Microbotryomycetes</taxon>
        <taxon>Sporidiobolales</taxon>
        <taxon>Sporidiobolaceae</taxon>
        <taxon>Rhodotorula</taxon>
    </lineage>
</organism>
<dbReference type="GO" id="GO:0005829">
    <property type="term" value="C:cytosol"/>
    <property type="evidence" value="ECO:0007669"/>
    <property type="project" value="TreeGrafter"/>
</dbReference>
<evidence type="ECO:0000313" key="15">
    <source>
        <dbReference type="Proteomes" id="UP001342314"/>
    </source>
</evidence>
<evidence type="ECO:0000259" key="11">
    <source>
        <dbReference type="Pfam" id="PF00205"/>
    </source>
</evidence>
<dbReference type="GO" id="GO:0004737">
    <property type="term" value="F:pyruvate decarboxylase activity"/>
    <property type="evidence" value="ECO:0007669"/>
    <property type="project" value="TreeGrafter"/>
</dbReference>
<dbReference type="Proteomes" id="UP001342314">
    <property type="component" value="Unassembled WGS sequence"/>
</dbReference>
<comment type="caution">
    <text evidence="14">The sequence shown here is derived from an EMBL/GenBank/DDBJ whole genome shotgun (WGS) entry which is preliminary data.</text>
</comment>
<keyword evidence="8" id="KW-0456">Lyase</keyword>
<dbReference type="InterPro" id="IPR029035">
    <property type="entry name" value="DHS-like_NAD/FAD-binding_dom"/>
</dbReference>
<keyword evidence="6 9" id="KW-0460">Magnesium</keyword>
<gene>
    <name evidence="14" type="ORF">Rhopal_001386-T1</name>
</gene>
<sequence length="612" mass="66219">MYARAPSADNLASGQTFLAQYILDRLVQLGVKQLFGVPGDFTLSFNDVIEQDTRIRWIGCCNELNASYAADGYARVKQAQLNRAPDESGKIQGGVRGLAAMVTTFGVGELSCMNGIAGAYAERVPIIHIVGVPSTKLQKGHVILHHTLGDVGGRFDVFKNATSEMTCAQAYLSSAENAAAEIDRILLAALTTARPAYLTLPTDLVYAPVDASRLQKPLIPSGPLDERLPTGKTLKQETEERLAFVVDQIERLWEQAEDPIIIVDACAVRFGAGHLVEDLVKATGVRWFVTPMGRTILDEDPSTGFGGTYVAQLSDERIRGAVEKTDLAIMVGAMRSDLNTGLWSSKIETKNIIELHSNCTLVQYATYDKISFHLLLPALARVLKRKSSIPASPTLPLVPLPAGQPADNLTHDVLWPLVGQYLRERDIVVAEVGTAAFGLLTLPLPKGATFVSQVLWGCIGFSVGATLGALLAAQEAGFSRRVVLFVGDGSAQLTVQEVATIVRYGLTPTIVLLNNEGYTIERLINGPTAEYNDISLWDWSKLLPLFTPPSGSTTKPGAYFSASTRGELEAILGDEDFARSDRIQLLEVKLGRLDAPKALYRLGEVTRQVNSA</sequence>
<accession>A0AAV5GF98</accession>
<dbReference type="GO" id="GO:0000287">
    <property type="term" value="F:magnesium ion binding"/>
    <property type="evidence" value="ECO:0007669"/>
    <property type="project" value="InterPro"/>
</dbReference>
<evidence type="ECO:0000256" key="5">
    <source>
        <dbReference type="ARBA" id="ARBA00022793"/>
    </source>
</evidence>
<dbReference type="InterPro" id="IPR012001">
    <property type="entry name" value="Thiamin_PyroP_enz_TPP-bd_dom"/>
</dbReference>
<evidence type="ECO:0000313" key="14">
    <source>
        <dbReference type="EMBL" id="GJN88420.1"/>
    </source>
</evidence>
<dbReference type="SUPFAM" id="SSF52518">
    <property type="entry name" value="Thiamin diphosphate-binding fold (THDP-binding)"/>
    <property type="match status" value="2"/>
</dbReference>
<dbReference type="InterPro" id="IPR012000">
    <property type="entry name" value="Thiamin_PyroP_enz_cen_dom"/>
</dbReference>
<evidence type="ECO:0000259" key="13">
    <source>
        <dbReference type="Pfam" id="PF02776"/>
    </source>
</evidence>
<dbReference type="InterPro" id="IPR011766">
    <property type="entry name" value="TPP_enzyme_TPP-bd"/>
</dbReference>
<dbReference type="Gene3D" id="3.40.50.1220">
    <property type="entry name" value="TPP-binding domain"/>
    <property type="match status" value="1"/>
</dbReference>
<evidence type="ECO:0000256" key="6">
    <source>
        <dbReference type="ARBA" id="ARBA00022842"/>
    </source>
</evidence>
<dbReference type="GO" id="GO:0005739">
    <property type="term" value="C:mitochondrion"/>
    <property type="evidence" value="ECO:0007669"/>
    <property type="project" value="UniProtKB-SubCell"/>
</dbReference>
<evidence type="ECO:0000256" key="7">
    <source>
        <dbReference type="ARBA" id="ARBA00023052"/>
    </source>
</evidence>
<comment type="similarity">
    <text evidence="3 10">Belongs to the TPP enzyme family.</text>
</comment>
<dbReference type="GO" id="GO:0030976">
    <property type="term" value="F:thiamine pyrophosphate binding"/>
    <property type="evidence" value="ECO:0007669"/>
    <property type="project" value="InterPro"/>
</dbReference>
<dbReference type="InterPro" id="IPR047213">
    <property type="entry name" value="TPP_PYR_PDC_IPDC-like"/>
</dbReference>
<dbReference type="Pfam" id="PF02776">
    <property type="entry name" value="TPP_enzyme_N"/>
    <property type="match status" value="1"/>
</dbReference>
<evidence type="ECO:0000256" key="2">
    <source>
        <dbReference type="ARBA" id="ARBA00004173"/>
    </source>
</evidence>
<dbReference type="FunFam" id="3.40.50.970:FF:000024">
    <property type="entry name" value="Pyruvate decarboxylase isozyme"/>
    <property type="match status" value="1"/>
</dbReference>
<dbReference type="PIRSF" id="PIRSF036565">
    <property type="entry name" value="Pyruvt_ip_decrb"/>
    <property type="match status" value="1"/>
</dbReference>
<dbReference type="GO" id="GO:0000949">
    <property type="term" value="P:aromatic amino acid family catabolic process to alcohol via Ehrlich pathway"/>
    <property type="evidence" value="ECO:0007669"/>
    <property type="project" value="TreeGrafter"/>
</dbReference>
<feature type="domain" description="Thiamine pyrophosphate enzyme N-terminal TPP-binding" evidence="13">
    <location>
        <begin position="18"/>
        <end position="142"/>
    </location>
</feature>
<keyword evidence="4 9" id="KW-0479">Metal-binding</keyword>
<dbReference type="PANTHER" id="PTHR43452:SF30">
    <property type="entry name" value="PYRUVATE DECARBOXYLASE ISOZYME 1-RELATED"/>
    <property type="match status" value="1"/>
</dbReference>
<comment type="cofactor">
    <cofactor evidence="1">
        <name>thiamine diphosphate</name>
        <dbReference type="ChEBI" id="CHEBI:58937"/>
    </cofactor>
</comment>
<dbReference type="EMBL" id="BQKY01000003">
    <property type="protein sequence ID" value="GJN88420.1"/>
    <property type="molecule type" value="Genomic_DNA"/>
</dbReference>
<keyword evidence="5" id="KW-0210">Decarboxylase</keyword>
<evidence type="ECO:0000259" key="12">
    <source>
        <dbReference type="Pfam" id="PF02775"/>
    </source>
</evidence>
<dbReference type="PANTHER" id="PTHR43452">
    <property type="entry name" value="PYRUVATE DECARBOXYLASE"/>
    <property type="match status" value="1"/>
</dbReference>
<dbReference type="Gene3D" id="3.40.50.970">
    <property type="match status" value="2"/>
</dbReference>
<feature type="domain" description="Thiamine pyrophosphate enzyme central" evidence="11">
    <location>
        <begin position="251"/>
        <end position="358"/>
    </location>
</feature>
<comment type="subcellular location">
    <subcellularLocation>
        <location evidence="2">Mitochondrion</location>
    </subcellularLocation>
</comment>
<evidence type="ECO:0000256" key="3">
    <source>
        <dbReference type="ARBA" id="ARBA00007812"/>
    </source>
</evidence>
<keyword evidence="15" id="KW-1185">Reference proteome</keyword>
<comment type="cofactor">
    <cofactor evidence="9">
        <name>Mg(2+)</name>
        <dbReference type="ChEBI" id="CHEBI:18420"/>
    </cofactor>
    <text evidence="9">Binds 1 Mg(2+) per subunit.</text>
</comment>
<evidence type="ECO:0000256" key="4">
    <source>
        <dbReference type="ARBA" id="ARBA00022723"/>
    </source>
</evidence>
<proteinExistence type="inferred from homology"/>
<reference evidence="14 15" key="1">
    <citation type="submission" date="2021-12" db="EMBL/GenBank/DDBJ databases">
        <title>High titer production of polyol ester of fatty acids by Rhodotorula paludigena BS15 towards product separation-free biomass refinery.</title>
        <authorList>
            <person name="Mano J."/>
            <person name="Ono H."/>
            <person name="Tanaka T."/>
            <person name="Naito K."/>
            <person name="Sushida H."/>
            <person name="Ike M."/>
            <person name="Tokuyasu K."/>
            <person name="Kitaoka M."/>
        </authorList>
    </citation>
    <scope>NUCLEOTIDE SEQUENCE [LARGE SCALE GENOMIC DNA]</scope>
    <source>
        <strain evidence="14 15">BS15</strain>
    </source>
</reference>
<dbReference type="InterPro" id="IPR029061">
    <property type="entry name" value="THDP-binding"/>
</dbReference>
<name>A0AAV5GF98_9BASI</name>
<evidence type="ECO:0008006" key="16">
    <source>
        <dbReference type="Google" id="ProtNLM"/>
    </source>
</evidence>
<dbReference type="AlphaFoldDB" id="A0AAV5GF98"/>
<keyword evidence="7 10" id="KW-0786">Thiamine pyrophosphate</keyword>
<dbReference type="CDD" id="cd02005">
    <property type="entry name" value="TPP_PDC_IPDC"/>
    <property type="match status" value="1"/>
</dbReference>
<feature type="binding site" evidence="9">
    <location>
        <position position="515"/>
    </location>
    <ligand>
        <name>Mg(2+)</name>
        <dbReference type="ChEBI" id="CHEBI:18420"/>
    </ligand>
</feature>
<evidence type="ECO:0000256" key="1">
    <source>
        <dbReference type="ARBA" id="ARBA00001964"/>
    </source>
</evidence>
<dbReference type="GO" id="GO:0005634">
    <property type="term" value="C:nucleus"/>
    <property type="evidence" value="ECO:0007669"/>
    <property type="project" value="TreeGrafter"/>
</dbReference>